<dbReference type="InterPro" id="IPR013328">
    <property type="entry name" value="6PGD_dom2"/>
</dbReference>
<evidence type="ECO:0000256" key="1">
    <source>
        <dbReference type="ARBA" id="ARBA00009080"/>
    </source>
</evidence>
<dbReference type="InterPro" id="IPR029154">
    <property type="entry name" value="HIBADH-like_NADP-bd"/>
</dbReference>
<evidence type="ECO:0000313" key="7">
    <source>
        <dbReference type="EMBL" id="SFR16078.1"/>
    </source>
</evidence>
<dbReference type="OrthoDB" id="9804542at2"/>
<proteinExistence type="inferred from homology"/>
<name>A0A1I6EEY2_9FIRM</name>
<dbReference type="Gene3D" id="1.10.1040.10">
    <property type="entry name" value="N-(1-d-carboxylethyl)-l-norvaline Dehydrogenase, domain 2"/>
    <property type="match status" value="1"/>
</dbReference>
<dbReference type="RefSeq" id="WP_092487219.1">
    <property type="nucleotide sequence ID" value="NZ_FOYM01000038.1"/>
</dbReference>
<evidence type="ECO:0000256" key="2">
    <source>
        <dbReference type="ARBA" id="ARBA00023002"/>
    </source>
</evidence>
<dbReference type="SUPFAM" id="SSF51735">
    <property type="entry name" value="NAD(P)-binding Rossmann-fold domains"/>
    <property type="match status" value="1"/>
</dbReference>
<dbReference type="Pfam" id="PF03446">
    <property type="entry name" value="NAD_binding_2"/>
    <property type="match status" value="1"/>
</dbReference>
<dbReference type="EMBL" id="FOYM01000038">
    <property type="protein sequence ID" value="SFR16078.1"/>
    <property type="molecule type" value="Genomic_DNA"/>
</dbReference>
<keyword evidence="2" id="KW-0560">Oxidoreductase</keyword>
<dbReference type="Proteomes" id="UP000199584">
    <property type="component" value="Unassembled WGS sequence"/>
</dbReference>
<evidence type="ECO:0000313" key="8">
    <source>
        <dbReference type="Proteomes" id="UP000199584"/>
    </source>
</evidence>
<dbReference type="GO" id="GO:0051287">
    <property type="term" value="F:NAD binding"/>
    <property type="evidence" value="ECO:0007669"/>
    <property type="project" value="InterPro"/>
</dbReference>
<organism evidence="7 8">
    <name type="scientific">Desulfoscipio geothermicus DSM 3669</name>
    <dbReference type="NCBI Taxonomy" id="1121426"/>
    <lineage>
        <taxon>Bacteria</taxon>
        <taxon>Bacillati</taxon>
        <taxon>Bacillota</taxon>
        <taxon>Clostridia</taxon>
        <taxon>Eubacteriales</taxon>
        <taxon>Desulfallaceae</taxon>
        <taxon>Desulfoscipio</taxon>
    </lineage>
</organism>
<dbReference type="InterPro" id="IPR008927">
    <property type="entry name" value="6-PGluconate_DH-like_C_sf"/>
</dbReference>
<feature type="domain" description="3-hydroxyisobutyrate dehydrogenase-like NAD-binding" evidence="6">
    <location>
        <begin position="165"/>
        <end position="284"/>
    </location>
</feature>
<dbReference type="STRING" id="39060.SAMN05660706_13815"/>
<feature type="domain" description="6-phosphogluconate dehydrogenase NADP-binding" evidence="5">
    <location>
        <begin position="3"/>
        <end position="162"/>
    </location>
</feature>
<reference evidence="8" key="1">
    <citation type="submission" date="2016-10" db="EMBL/GenBank/DDBJ databases">
        <authorList>
            <person name="Varghese N."/>
            <person name="Submissions S."/>
        </authorList>
    </citation>
    <scope>NUCLEOTIDE SEQUENCE [LARGE SCALE GENOMIC DNA]</scope>
    <source>
        <strain evidence="8">DSM 3669</strain>
    </source>
</reference>
<evidence type="ECO:0000259" key="6">
    <source>
        <dbReference type="Pfam" id="PF14833"/>
    </source>
</evidence>
<dbReference type="InterPro" id="IPR036291">
    <property type="entry name" value="NAD(P)-bd_dom_sf"/>
</dbReference>
<accession>A0A1I6EEY2</accession>
<evidence type="ECO:0000259" key="5">
    <source>
        <dbReference type="Pfam" id="PF03446"/>
    </source>
</evidence>
<evidence type="ECO:0000256" key="3">
    <source>
        <dbReference type="ARBA" id="ARBA00023027"/>
    </source>
</evidence>
<gene>
    <name evidence="7" type="ORF">SAMN05660706_13815</name>
</gene>
<evidence type="ECO:0000256" key="4">
    <source>
        <dbReference type="PIRSR" id="PIRSR000103-1"/>
    </source>
</evidence>
<comment type="similarity">
    <text evidence="1">Belongs to the HIBADH-related family.</text>
</comment>
<dbReference type="Pfam" id="PF14833">
    <property type="entry name" value="NAD_binding_11"/>
    <property type="match status" value="1"/>
</dbReference>
<dbReference type="PIRSF" id="PIRSF000103">
    <property type="entry name" value="HIBADH"/>
    <property type="match status" value="1"/>
</dbReference>
<dbReference type="Gene3D" id="3.40.50.720">
    <property type="entry name" value="NAD(P)-binding Rossmann-like Domain"/>
    <property type="match status" value="1"/>
</dbReference>
<protein>
    <submittedName>
        <fullName evidence="7">3-hydroxyisobutyrate dehydrogenase</fullName>
    </submittedName>
</protein>
<feature type="active site" evidence="4">
    <location>
        <position position="171"/>
    </location>
</feature>
<dbReference type="SUPFAM" id="SSF48179">
    <property type="entry name" value="6-phosphogluconate dehydrogenase C-terminal domain-like"/>
    <property type="match status" value="1"/>
</dbReference>
<dbReference type="GO" id="GO:0050661">
    <property type="term" value="F:NADP binding"/>
    <property type="evidence" value="ECO:0007669"/>
    <property type="project" value="InterPro"/>
</dbReference>
<dbReference type="InterPro" id="IPR015815">
    <property type="entry name" value="HIBADH-related"/>
</dbReference>
<dbReference type="InterPro" id="IPR006115">
    <property type="entry name" value="6PGDH_NADP-bd"/>
</dbReference>
<dbReference type="GO" id="GO:0016491">
    <property type="term" value="F:oxidoreductase activity"/>
    <property type="evidence" value="ECO:0007669"/>
    <property type="project" value="UniProtKB-KW"/>
</dbReference>
<dbReference type="AlphaFoldDB" id="A0A1I6EEY2"/>
<keyword evidence="8" id="KW-1185">Reference proteome</keyword>
<dbReference type="PANTHER" id="PTHR43060:SF15">
    <property type="entry name" value="3-HYDROXYISOBUTYRATE DEHYDROGENASE-LIKE 1, MITOCHONDRIAL-RELATED"/>
    <property type="match status" value="1"/>
</dbReference>
<dbReference type="PANTHER" id="PTHR43060">
    <property type="entry name" value="3-HYDROXYISOBUTYRATE DEHYDROGENASE-LIKE 1, MITOCHONDRIAL-RELATED"/>
    <property type="match status" value="1"/>
</dbReference>
<sequence>MERIGFIGLGVMGNLMCRRVLLLKKPVSVYDVDKKAVARMVEAGAEARKSPAEVAEYSDIVLASLPDDSVIEKVIFGENGLLEGIKPGNVFVDLSSSTPVMTKKVGQALLAKGAEMLDAPVSRGAPAAKEGTLSIMVGGKMEVMERYRFILEQLGTDIIHVGELGAAHTLKSLNNLLSATNLIASLEGTIIAAKAGVDPFKFIKAVNAGSGRSHMTTVRYPKYYLARKFESNFTVRLMYKDCSIALDLAKQLGTPMLFSSITQHIYAMAISQGMGGEDNTKIMLLLEKLMNYSMGVGGN</sequence>
<keyword evidence="3" id="KW-0520">NAD</keyword>